<evidence type="ECO:0000313" key="5">
    <source>
        <dbReference type="EMBL" id="SBW02350.1"/>
    </source>
</evidence>
<dbReference type="GO" id="GO:0005737">
    <property type="term" value="C:cytoplasm"/>
    <property type="evidence" value="ECO:0007669"/>
    <property type="project" value="TreeGrafter"/>
</dbReference>
<dbReference type="InterPro" id="IPR013148">
    <property type="entry name" value="Glyco_hydro_32_N"/>
</dbReference>
<proteinExistence type="inferred from homology"/>
<dbReference type="AlphaFoldDB" id="A0A212JSC3"/>
<gene>
    <name evidence="5" type="ORF">KL86DYS2_12234</name>
</gene>
<dbReference type="InterPro" id="IPR001362">
    <property type="entry name" value="Glyco_hydro_32"/>
</dbReference>
<protein>
    <recommendedName>
        <fullName evidence="4">Glycosyl hydrolase family 32 N-terminal domain-containing protein</fullName>
    </recommendedName>
</protein>
<reference evidence="5" key="1">
    <citation type="submission" date="2016-04" db="EMBL/GenBank/DDBJ databases">
        <authorList>
            <person name="Evans L.H."/>
            <person name="Alamgir A."/>
            <person name="Owens N."/>
            <person name="Weber N.D."/>
            <person name="Virtaneva K."/>
            <person name="Barbian K."/>
            <person name="Babar A."/>
            <person name="Rosenke K."/>
        </authorList>
    </citation>
    <scope>NUCLEOTIDE SEQUENCE</scope>
    <source>
        <strain evidence="5">86-2</strain>
    </source>
</reference>
<keyword evidence="3" id="KW-0326">Glycosidase</keyword>
<dbReference type="InterPro" id="IPR013320">
    <property type="entry name" value="ConA-like_dom_sf"/>
</dbReference>
<dbReference type="EMBL" id="FLUL01000001">
    <property type="protein sequence ID" value="SBW02350.1"/>
    <property type="molecule type" value="Genomic_DNA"/>
</dbReference>
<comment type="similarity">
    <text evidence="1">Belongs to the glycosyl hydrolase 32 family.</text>
</comment>
<name>A0A212JSC3_9BACT</name>
<keyword evidence="2" id="KW-0378">Hydrolase</keyword>
<evidence type="ECO:0000256" key="2">
    <source>
        <dbReference type="ARBA" id="ARBA00022801"/>
    </source>
</evidence>
<dbReference type="GO" id="GO:0005987">
    <property type="term" value="P:sucrose catabolic process"/>
    <property type="evidence" value="ECO:0007669"/>
    <property type="project" value="TreeGrafter"/>
</dbReference>
<feature type="domain" description="Glycosyl hydrolase family 32 N-terminal" evidence="4">
    <location>
        <begin position="120"/>
        <end position="407"/>
    </location>
</feature>
<evidence type="ECO:0000256" key="3">
    <source>
        <dbReference type="ARBA" id="ARBA00023295"/>
    </source>
</evidence>
<organism evidence="5">
    <name type="scientific">uncultured Dysgonomonas sp</name>
    <dbReference type="NCBI Taxonomy" id="206096"/>
    <lineage>
        <taxon>Bacteria</taxon>
        <taxon>Pseudomonadati</taxon>
        <taxon>Bacteroidota</taxon>
        <taxon>Bacteroidia</taxon>
        <taxon>Bacteroidales</taxon>
        <taxon>Dysgonomonadaceae</taxon>
        <taxon>Dysgonomonas</taxon>
        <taxon>environmental samples</taxon>
    </lineage>
</organism>
<dbReference type="PANTHER" id="PTHR42800:SF1">
    <property type="entry name" value="EXOINULINASE INUD (AFU_ORTHOLOGUE AFUA_5G00480)"/>
    <property type="match status" value="1"/>
</dbReference>
<evidence type="ECO:0000256" key="1">
    <source>
        <dbReference type="ARBA" id="ARBA00009902"/>
    </source>
</evidence>
<dbReference type="Gene3D" id="2.115.10.20">
    <property type="entry name" value="Glycosyl hydrolase domain, family 43"/>
    <property type="match status" value="1"/>
</dbReference>
<accession>A0A212JSC3</accession>
<dbReference type="InterPro" id="IPR023296">
    <property type="entry name" value="Glyco_hydro_beta-prop_sf"/>
</dbReference>
<dbReference type="Pfam" id="PF00251">
    <property type="entry name" value="Glyco_hydro_32N"/>
    <property type="match status" value="1"/>
</dbReference>
<dbReference type="SUPFAM" id="SSF49899">
    <property type="entry name" value="Concanavalin A-like lectins/glucanases"/>
    <property type="match status" value="1"/>
</dbReference>
<sequence>MKMPIKNLLFLHVSLLFCFSLSAGNIPIKITKQYLNLPVSQRTERKRMSFSVDGKEDRSFVIRLSANPDYWVFCDMTDYKGKTINISYEGDPSGLSKIYQDDRIEGYENLYKEKNRPQFHFTTQRGWINDPNGLIYYDGEYHLFYQHNPYEREWENMHWGHAVSKDLIHWQQLPEALYPDHLGTMFSGSTIIDYDNTAGYNKKDNPAMIAFYTADSSEKQVQCMAYSLDKGRRWTKYDKNPLIDSKDKWNSKDTRDPKVFWYTPSKHWVMVLNERDGHSIYTSKNLKDWNYESHVTGFWECPELFELPIDGNKNNTKWVMYGASGTYMLGSFDGKRFTPEAGKYYYTSGSIYAAQTFTNIPNSDGRRIQIGWGRINQPDMPFNGMMLLPTELTLKTTKEGARLINNPIKETEQLFTPIQKWSNLKSDDANNKMKEFYNSDCLRIKTTIKLSHATDAGLNLFGQRLINYDMNGNMLNGMFYSPQDMTSMELSADIYIDRTSVEVFIDGGIFSYSMERKPDSNNTEGFHFWGNNIEVKNLEVYSAKSIW</sequence>
<dbReference type="SUPFAM" id="SSF75005">
    <property type="entry name" value="Arabinanase/levansucrase/invertase"/>
    <property type="match status" value="1"/>
</dbReference>
<dbReference type="SMART" id="SM00640">
    <property type="entry name" value="Glyco_32"/>
    <property type="match status" value="1"/>
</dbReference>
<evidence type="ECO:0000259" key="4">
    <source>
        <dbReference type="Pfam" id="PF00251"/>
    </source>
</evidence>
<dbReference type="GO" id="GO:0004575">
    <property type="term" value="F:sucrose alpha-glucosidase activity"/>
    <property type="evidence" value="ECO:0007669"/>
    <property type="project" value="TreeGrafter"/>
</dbReference>
<dbReference type="Gene3D" id="2.60.120.560">
    <property type="entry name" value="Exo-inulinase, domain 1"/>
    <property type="match status" value="1"/>
</dbReference>
<dbReference type="PANTHER" id="PTHR42800">
    <property type="entry name" value="EXOINULINASE INUD (AFU_ORTHOLOGUE AFUA_5G00480)"/>
    <property type="match status" value="1"/>
</dbReference>
<dbReference type="CDD" id="cd18622">
    <property type="entry name" value="GH32_Inu-like"/>
    <property type="match status" value="1"/>
</dbReference>